<proteinExistence type="inferred from homology"/>
<dbReference type="PANTHER" id="PTHR28590:SF1">
    <property type="entry name" value="SPEXIN"/>
    <property type="match status" value="1"/>
</dbReference>
<dbReference type="GO" id="GO:0005184">
    <property type="term" value="F:neuropeptide hormone activity"/>
    <property type="evidence" value="ECO:0007669"/>
    <property type="project" value="InterPro"/>
</dbReference>
<feature type="chain" id="PRO_5023053523" evidence="7">
    <location>
        <begin position="19"/>
        <end position="92"/>
    </location>
</feature>
<evidence type="ECO:0000313" key="9">
    <source>
        <dbReference type="Proteomes" id="UP000324091"/>
    </source>
</evidence>
<accession>A0A5C6P9K2</accession>
<dbReference type="PANTHER" id="PTHR28590">
    <property type="entry name" value="SPEXIN"/>
    <property type="match status" value="1"/>
</dbReference>
<comment type="subcellular location">
    <subcellularLocation>
        <location evidence="1">Secreted</location>
    </subcellularLocation>
</comment>
<dbReference type="GO" id="GO:0005576">
    <property type="term" value="C:extracellular region"/>
    <property type="evidence" value="ECO:0007669"/>
    <property type="project" value="UniProtKB-SubCell"/>
</dbReference>
<sequence length="92" mass="10370">MPLMVMVLLLTLVAQCWGTPQWRNWSPQAILYLKGAQGHRVLLQRPSRDKDSPAHLGSLDPNQDGLRQPWAPLLLKLLQAAVDEGKAPQRRL</sequence>
<keyword evidence="5 7" id="KW-0732">Signal</keyword>
<feature type="region of interest" description="Disordered" evidence="6">
    <location>
        <begin position="45"/>
        <end position="65"/>
    </location>
</feature>
<gene>
    <name evidence="8" type="ORF">D4764_13G0005380</name>
</gene>
<dbReference type="InterPro" id="IPR028126">
    <property type="entry name" value="Spexin"/>
</dbReference>
<dbReference type="AlphaFoldDB" id="A0A5C6P9K2"/>
<keyword evidence="9" id="KW-1185">Reference proteome</keyword>
<dbReference type="Proteomes" id="UP000324091">
    <property type="component" value="Chromosome 13"/>
</dbReference>
<evidence type="ECO:0000256" key="3">
    <source>
        <dbReference type="ARBA" id="ARBA00022525"/>
    </source>
</evidence>
<keyword evidence="3" id="KW-0964">Secreted</keyword>
<evidence type="ECO:0000256" key="7">
    <source>
        <dbReference type="SAM" id="SignalP"/>
    </source>
</evidence>
<evidence type="ECO:0000256" key="6">
    <source>
        <dbReference type="SAM" id="MobiDB-lite"/>
    </source>
</evidence>
<comment type="caution">
    <text evidence="8">The sequence shown here is derived from an EMBL/GenBank/DDBJ whole genome shotgun (WGS) entry which is preliminary data.</text>
</comment>
<evidence type="ECO:0000313" key="8">
    <source>
        <dbReference type="EMBL" id="TWW75876.1"/>
    </source>
</evidence>
<evidence type="ECO:0000256" key="4">
    <source>
        <dbReference type="ARBA" id="ARBA00022702"/>
    </source>
</evidence>
<protein>
    <submittedName>
        <fullName evidence="8">Spexin Spexin hormone</fullName>
    </submittedName>
</protein>
<evidence type="ECO:0000256" key="2">
    <source>
        <dbReference type="ARBA" id="ARBA00006687"/>
    </source>
</evidence>
<evidence type="ECO:0000256" key="5">
    <source>
        <dbReference type="ARBA" id="ARBA00022729"/>
    </source>
</evidence>
<evidence type="ECO:0000256" key="1">
    <source>
        <dbReference type="ARBA" id="ARBA00004613"/>
    </source>
</evidence>
<name>A0A5C6P9K2_9TELE</name>
<feature type="signal peptide" evidence="7">
    <location>
        <begin position="1"/>
        <end position="18"/>
    </location>
</feature>
<comment type="similarity">
    <text evidence="2">Belongs to the spexin family.</text>
</comment>
<keyword evidence="4" id="KW-0372">Hormone</keyword>
<organism evidence="8 9">
    <name type="scientific">Takifugu flavidus</name>
    <name type="common">sansaifugu</name>
    <dbReference type="NCBI Taxonomy" id="433684"/>
    <lineage>
        <taxon>Eukaryota</taxon>
        <taxon>Metazoa</taxon>
        <taxon>Chordata</taxon>
        <taxon>Craniata</taxon>
        <taxon>Vertebrata</taxon>
        <taxon>Euteleostomi</taxon>
        <taxon>Actinopterygii</taxon>
        <taxon>Neopterygii</taxon>
        <taxon>Teleostei</taxon>
        <taxon>Neoteleostei</taxon>
        <taxon>Acanthomorphata</taxon>
        <taxon>Eupercaria</taxon>
        <taxon>Tetraodontiformes</taxon>
        <taxon>Tetradontoidea</taxon>
        <taxon>Tetraodontidae</taxon>
        <taxon>Takifugu</taxon>
    </lineage>
</organism>
<reference evidence="8 9" key="1">
    <citation type="submission" date="2019-04" db="EMBL/GenBank/DDBJ databases">
        <title>Chromosome genome assembly for Takifugu flavidus.</title>
        <authorList>
            <person name="Xiao S."/>
        </authorList>
    </citation>
    <scope>NUCLEOTIDE SEQUENCE [LARGE SCALE GENOMIC DNA]</scope>
    <source>
        <strain evidence="8">HTHZ2018</strain>
        <tissue evidence="8">Muscle</tissue>
    </source>
</reference>
<dbReference type="EMBL" id="RHFK02000005">
    <property type="protein sequence ID" value="TWW75876.1"/>
    <property type="molecule type" value="Genomic_DNA"/>
</dbReference>
<dbReference type="Pfam" id="PF15171">
    <property type="entry name" value="Spexin"/>
    <property type="match status" value="1"/>
</dbReference>